<dbReference type="EMBL" id="WUQX01000001">
    <property type="protein sequence ID" value="MXP74868.1"/>
    <property type="molecule type" value="Genomic_DNA"/>
</dbReference>
<dbReference type="CDD" id="cd00082">
    <property type="entry name" value="HisKA"/>
    <property type="match status" value="1"/>
</dbReference>
<dbReference type="Gene3D" id="3.30.565.10">
    <property type="entry name" value="Histidine kinase-like ATPase, C-terminal domain"/>
    <property type="match status" value="1"/>
</dbReference>
<dbReference type="CDD" id="cd00075">
    <property type="entry name" value="HATPase"/>
    <property type="match status" value="1"/>
</dbReference>
<protein>
    <recommendedName>
        <fullName evidence="3">histidine kinase</fullName>
        <ecNumber evidence="3">2.7.13.3</ecNumber>
    </recommendedName>
</protein>
<feature type="transmembrane region" description="Helical" evidence="8">
    <location>
        <begin position="36"/>
        <end position="52"/>
    </location>
</feature>
<keyword evidence="8" id="KW-0472">Membrane</keyword>
<dbReference type="PRINTS" id="PR00344">
    <property type="entry name" value="BCTRLSENSOR"/>
</dbReference>
<evidence type="ECO:0000313" key="10">
    <source>
        <dbReference type="EMBL" id="MXP74868.1"/>
    </source>
</evidence>
<dbReference type="GO" id="GO:0016036">
    <property type="term" value="P:cellular response to phosphate starvation"/>
    <property type="evidence" value="ECO:0007669"/>
    <property type="project" value="TreeGrafter"/>
</dbReference>
<sequence length="336" mass="38286">MWRFRNRDFVRQTWLSAAGTFLAGLTAWFILGENAAIAAFFCSIFWCILHLYRESRRYQGIRLLAKQIDEILHGNSMPEFKHFHEGDLEILRDEIYKMTIRLKEQADLLQKEKSSLADALADISHQIRTPLTALHILLERMRSPELNSDARRRLLRDAQKLLSKIEWLVTALLKMSKLEAGSISLQKERISLKNFLADAVSPFELAMDIHSKTCKISGADNKSFIGDYAWTLEAVQNVIKNGLEYTPDGKALTICCEENPLYTELQITDSGPGIPKTDLPHLFERFYRGENAGKDSFGIGLALAQMILSRENAVIQAQNAKEGGGQFRIRFYKTMV</sequence>
<dbReference type="EC" id="2.7.13.3" evidence="3"/>
<accession>A0A7X3MEH1</accession>
<gene>
    <name evidence="10" type="ORF">GN277_05565</name>
</gene>
<evidence type="ECO:0000256" key="5">
    <source>
        <dbReference type="ARBA" id="ARBA00022679"/>
    </source>
</evidence>
<evidence type="ECO:0000256" key="1">
    <source>
        <dbReference type="ARBA" id="ARBA00000085"/>
    </source>
</evidence>
<dbReference type="InterPro" id="IPR003594">
    <property type="entry name" value="HATPase_dom"/>
</dbReference>
<feature type="transmembrane region" description="Helical" evidence="8">
    <location>
        <begin position="12"/>
        <end position="30"/>
    </location>
</feature>
<dbReference type="GO" id="GO:0004721">
    <property type="term" value="F:phosphoprotein phosphatase activity"/>
    <property type="evidence" value="ECO:0007669"/>
    <property type="project" value="TreeGrafter"/>
</dbReference>
<dbReference type="InterPro" id="IPR005467">
    <property type="entry name" value="His_kinase_dom"/>
</dbReference>
<keyword evidence="8" id="KW-0812">Transmembrane</keyword>
<evidence type="ECO:0000313" key="11">
    <source>
        <dbReference type="Proteomes" id="UP000460412"/>
    </source>
</evidence>
<dbReference type="Pfam" id="PF02518">
    <property type="entry name" value="HATPase_c"/>
    <property type="match status" value="1"/>
</dbReference>
<dbReference type="Gene3D" id="1.10.287.130">
    <property type="match status" value="1"/>
</dbReference>
<keyword evidence="11" id="KW-1185">Reference proteome</keyword>
<evidence type="ECO:0000256" key="4">
    <source>
        <dbReference type="ARBA" id="ARBA00022553"/>
    </source>
</evidence>
<dbReference type="AlphaFoldDB" id="A0A7X3MEH1"/>
<evidence type="ECO:0000256" key="2">
    <source>
        <dbReference type="ARBA" id="ARBA00004370"/>
    </source>
</evidence>
<comment type="catalytic activity">
    <reaction evidence="1">
        <text>ATP + protein L-histidine = ADP + protein N-phospho-L-histidine.</text>
        <dbReference type="EC" id="2.7.13.3"/>
    </reaction>
</comment>
<evidence type="ECO:0000256" key="3">
    <source>
        <dbReference type="ARBA" id="ARBA00012438"/>
    </source>
</evidence>
<dbReference type="Proteomes" id="UP000460412">
    <property type="component" value="Unassembled WGS sequence"/>
</dbReference>
<organism evidence="10 11">
    <name type="scientific">Sporofaciens musculi</name>
    <dbReference type="NCBI Taxonomy" id="2681861"/>
    <lineage>
        <taxon>Bacteria</taxon>
        <taxon>Bacillati</taxon>
        <taxon>Bacillota</taxon>
        <taxon>Clostridia</taxon>
        <taxon>Lachnospirales</taxon>
        <taxon>Lachnospiraceae</taxon>
        <taxon>Sporofaciens</taxon>
    </lineage>
</organism>
<dbReference type="InterPro" id="IPR004358">
    <property type="entry name" value="Sig_transdc_His_kin-like_C"/>
</dbReference>
<keyword evidence="6 10" id="KW-0418">Kinase</keyword>
<evidence type="ECO:0000259" key="9">
    <source>
        <dbReference type="PROSITE" id="PS50109"/>
    </source>
</evidence>
<comment type="caution">
    <text evidence="10">The sequence shown here is derived from an EMBL/GenBank/DDBJ whole genome shotgun (WGS) entry which is preliminary data.</text>
</comment>
<keyword evidence="5" id="KW-0808">Transferase</keyword>
<evidence type="ECO:0000256" key="7">
    <source>
        <dbReference type="ARBA" id="ARBA00023012"/>
    </source>
</evidence>
<dbReference type="PANTHER" id="PTHR45453">
    <property type="entry name" value="PHOSPHATE REGULON SENSOR PROTEIN PHOR"/>
    <property type="match status" value="1"/>
</dbReference>
<dbReference type="InterPro" id="IPR003661">
    <property type="entry name" value="HisK_dim/P_dom"/>
</dbReference>
<keyword evidence="8" id="KW-1133">Transmembrane helix</keyword>
<keyword evidence="7" id="KW-0902">Two-component regulatory system</keyword>
<dbReference type="GO" id="GO:0000155">
    <property type="term" value="F:phosphorelay sensor kinase activity"/>
    <property type="evidence" value="ECO:0007669"/>
    <property type="project" value="InterPro"/>
</dbReference>
<dbReference type="InterPro" id="IPR036097">
    <property type="entry name" value="HisK_dim/P_sf"/>
</dbReference>
<evidence type="ECO:0000256" key="8">
    <source>
        <dbReference type="SAM" id="Phobius"/>
    </source>
</evidence>
<dbReference type="SUPFAM" id="SSF55874">
    <property type="entry name" value="ATPase domain of HSP90 chaperone/DNA topoisomerase II/histidine kinase"/>
    <property type="match status" value="1"/>
</dbReference>
<dbReference type="InterPro" id="IPR036890">
    <property type="entry name" value="HATPase_C_sf"/>
</dbReference>
<reference evidence="10 11" key="1">
    <citation type="submission" date="2019-12" db="EMBL/GenBank/DDBJ databases">
        <title>Sporaefaciens musculi gen. nov., sp. nov., a novel bacterium isolated from the caecum of an obese mouse.</title>
        <authorList>
            <person name="Rasmussen T.S."/>
            <person name="Streidl T."/>
            <person name="Hitch T.C.A."/>
            <person name="Wortmann E."/>
            <person name="Deptula P."/>
            <person name="Hansen M."/>
            <person name="Nielsen D.S."/>
            <person name="Clavel T."/>
            <person name="Vogensen F.K."/>
        </authorList>
    </citation>
    <scope>NUCLEOTIDE SEQUENCE [LARGE SCALE GENOMIC DNA]</scope>
    <source>
        <strain evidence="10 11">WCA-9-b2</strain>
    </source>
</reference>
<dbReference type="PANTHER" id="PTHR45453:SF1">
    <property type="entry name" value="PHOSPHATE REGULON SENSOR PROTEIN PHOR"/>
    <property type="match status" value="1"/>
</dbReference>
<feature type="domain" description="Histidine kinase" evidence="9">
    <location>
        <begin position="122"/>
        <end position="335"/>
    </location>
</feature>
<evidence type="ECO:0000256" key="6">
    <source>
        <dbReference type="ARBA" id="ARBA00022777"/>
    </source>
</evidence>
<comment type="subcellular location">
    <subcellularLocation>
        <location evidence="2">Membrane</location>
    </subcellularLocation>
</comment>
<name>A0A7X3MEH1_9FIRM</name>
<keyword evidence="4" id="KW-0597">Phosphoprotein</keyword>
<dbReference type="Pfam" id="PF00512">
    <property type="entry name" value="HisKA"/>
    <property type="match status" value="1"/>
</dbReference>
<dbReference type="GO" id="GO:0005886">
    <property type="term" value="C:plasma membrane"/>
    <property type="evidence" value="ECO:0007669"/>
    <property type="project" value="TreeGrafter"/>
</dbReference>
<dbReference type="PROSITE" id="PS50109">
    <property type="entry name" value="HIS_KIN"/>
    <property type="match status" value="1"/>
</dbReference>
<dbReference type="RefSeq" id="WP_159750198.1">
    <property type="nucleotide sequence ID" value="NZ_CASSPE010000005.1"/>
</dbReference>
<dbReference type="InterPro" id="IPR050351">
    <property type="entry name" value="BphY/WalK/GraS-like"/>
</dbReference>
<dbReference type="SUPFAM" id="SSF47384">
    <property type="entry name" value="Homodimeric domain of signal transducing histidine kinase"/>
    <property type="match status" value="1"/>
</dbReference>
<dbReference type="SMART" id="SM00387">
    <property type="entry name" value="HATPase_c"/>
    <property type="match status" value="1"/>
</dbReference>
<dbReference type="SMART" id="SM00388">
    <property type="entry name" value="HisKA"/>
    <property type="match status" value="1"/>
</dbReference>
<proteinExistence type="predicted"/>